<dbReference type="Pfam" id="PF04354">
    <property type="entry name" value="ZipA_C"/>
    <property type="match status" value="1"/>
</dbReference>
<comment type="function">
    <text evidence="1">Essential cell division protein that stabilizes the FtsZ protofilaments by cross-linking them and that serves as a cytoplasmic membrane anchor for the Z ring. Also required for the recruitment to the septal ring of downstream cell division proteins.</text>
</comment>
<dbReference type="SMART" id="SM00771">
    <property type="entry name" value="ZipA_C"/>
    <property type="match status" value="1"/>
</dbReference>
<evidence type="ECO:0000256" key="3">
    <source>
        <dbReference type="SAM" id="MobiDB-lite"/>
    </source>
</evidence>
<dbReference type="GO" id="GO:0090529">
    <property type="term" value="P:cell septum assembly"/>
    <property type="evidence" value="ECO:0007669"/>
    <property type="project" value="InterPro"/>
</dbReference>
<keyword evidence="1 6" id="KW-0132">Cell division</keyword>
<keyword evidence="2" id="KW-0997">Cell inner membrane</keyword>
<dbReference type="GO" id="GO:0005886">
    <property type="term" value="C:plasma membrane"/>
    <property type="evidence" value="ECO:0007669"/>
    <property type="project" value="UniProtKB-SubCell"/>
</dbReference>
<dbReference type="InterPro" id="IPR007449">
    <property type="entry name" value="ZipA_FtsZ-bd_C"/>
</dbReference>
<feature type="region of interest" description="Disordered" evidence="3">
    <location>
        <begin position="71"/>
        <end position="96"/>
    </location>
</feature>
<feature type="domain" description="ZipA C-terminal FtsZ-binding" evidence="5">
    <location>
        <begin position="251"/>
        <end position="375"/>
    </location>
</feature>
<comment type="subcellular location">
    <subcellularLocation>
        <location evidence="2">Cell inner membrane</location>
        <topology evidence="2">Single-pass type I membrane protein</topology>
    </subcellularLocation>
</comment>
<dbReference type="RefSeq" id="WP_103317934.1">
    <property type="nucleotide sequence ID" value="NZ_PPTF01000016.1"/>
</dbReference>
<evidence type="ECO:0000259" key="5">
    <source>
        <dbReference type="SMART" id="SM00771"/>
    </source>
</evidence>
<name>A0A2K4MRZ1_9NEIS</name>
<dbReference type="Proteomes" id="UP000236416">
    <property type="component" value="Unassembled WGS sequence"/>
</dbReference>
<keyword evidence="7" id="KW-1185">Reference proteome</keyword>
<sequence length="399" mass="44109">MSELQIGVLILGGGVIALVFGFNMFQEWRFRRRTQQAFARPQDDVLLDVPKNNVRDGRSDRMEPVLVDADFDDRDDDAEPFEPQLPESAAIAPEPPRGAAVRLEPMAAAAEVPVIDEEDDAELAMDSADHQALVVAMLDPSLDFIAEVLFHEPHELAAMPRFNVGKRTQLIGRTERGLWKVAEALPGTRYKQINISMQMVDRSGAVTEQELAAFCQQVSRFAEDHDAAVSFPQRQQKLVAARELDRFCADVDVLIGINIVPKAPVEGARLRSFAEAAGLQLEPDGAFHYLADSGNTLYSLVAADQMPFTFHTLLDKTFPALTLLFDVPRVAGGVDVFDRAVYFARQLAHEFDAQLVDDNRRVLTDAGLGRIRDQLLHIYGSMDDRGIAPGSVAALRLFA</sequence>
<dbReference type="InterPro" id="IPR036765">
    <property type="entry name" value="ZipA_FtsZ-bd_C_sf"/>
</dbReference>
<evidence type="ECO:0000256" key="1">
    <source>
        <dbReference type="RuleBase" id="RU003612"/>
    </source>
</evidence>
<evidence type="ECO:0000313" key="7">
    <source>
        <dbReference type="Proteomes" id="UP000236416"/>
    </source>
</evidence>
<feature type="transmembrane region" description="Helical" evidence="4">
    <location>
        <begin position="6"/>
        <end position="25"/>
    </location>
</feature>
<accession>A0A2K4MRZ1</accession>
<protein>
    <recommendedName>
        <fullName evidence="1">Cell division protein ZipA</fullName>
    </recommendedName>
</protein>
<reference evidence="6 7" key="1">
    <citation type="submission" date="2018-01" db="EMBL/GenBank/DDBJ databases">
        <title>Genomic Sequence of Chromobacterium MWU13-2610 from wild cranberry bogs within the Cape Cod National Seashore.</title>
        <authorList>
            <person name="O'Hara-Hanley K."/>
            <person name="Soby S."/>
            <person name="Harrison A."/>
        </authorList>
    </citation>
    <scope>NUCLEOTIDE SEQUENCE [LARGE SCALE GENOMIC DNA]</scope>
    <source>
        <strain evidence="6 7">MWU13-2610</strain>
    </source>
</reference>
<dbReference type="AlphaFoldDB" id="A0A2K4MRZ1"/>
<feature type="compositionally biased region" description="Acidic residues" evidence="3">
    <location>
        <begin position="71"/>
        <end position="80"/>
    </location>
</feature>
<proteinExistence type="inferred from homology"/>
<gene>
    <name evidence="6" type="ORF">C2134_04680</name>
</gene>
<keyword evidence="2 4" id="KW-0812">Transmembrane</keyword>
<evidence type="ECO:0000256" key="4">
    <source>
        <dbReference type="SAM" id="Phobius"/>
    </source>
</evidence>
<evidence type="ECO:0000256" key="2">
    <source>
        <dbReference type="RuleBase" id="RU003613"/>
    </source>
</evidence>
<keyword evidence="4" id="KW-1133">Transmembrane helix</keyword>
<dbReference type="Gene3D" id="3.30.1400.10">
    <property type="entry name" value="ZipA, C-terminal FtsZ-binding domain"/>
    <property type="match status" value="1"/>
</dbReference>
<keyword evidence="2" id="KW-1003">Cell membrane</keyword>
<organism evidence="6 7">
    <name type="scientific">Chromobacterium sinusclupearum</name>
    <dbReference type="NCBI Taxonomy" id="2077146"/>
    <lineage>
        <taxon>Bacteria</taxon>
        <taxon>Pseudomonadati</taxon>
        <taxon>Pseudomonadota</taxon>
        <taxon>Betaproteobacteria</taxon>
        <taxon>Neisseriales</taxon>
        <taxon>Chromobacteriaceae</taxon>
        <taxon>Chromobacterium</taxon>
    </lineage>
</organism>
<keyword evidence="1" id="KW-0131">Cell cycle</keyword>
<evidence type="ECO:0000313" key="6">
    <source>
        <dbReference type="EMBL" id="POA99870.1"/>
    </source>
</evidence>
<comment type="similarity">
    <text evidence="1">Belongs to the ZipA family.</text>
</comment>
<dbReference type="EMBL" id="PPTF01000016">
    <property type="protein sequence ID" value="POA99870.1"/>
    <property type="molecule type" value="Genomic_DNA"/>
</dbReference>
<keyword evidence="2 4" id="KW-0472">Membrane</keyword>
<comment type="caution">
    <text evidence="6">The sequence shown here is derived from an EMBL/GenBank/DDBJ whole genome shotgun (WGS) entry which is preliminary data.</text>
</comment>
<dbReference type="SUPFAM" id="SSF64383">
    <property type="entry name" value="Cell-division protein ZipA, C-terminal domain"/>
    <property type="match status" value="1"/>
</dbReference>